<dbReference type="Proteomes" id="UP000007800">
    <property type="component" value="Unassembled WGS sequence"/>
</dbReference>
<keyword evidence="9" id="KW-1185">Reference proteome</keyword>
<evidence type="ECO:0000256" key="2">
    <source>
        <dbReference type="ARBA" id="ARBA00022490"/>
    </source>
</evidence>
<feature type="region of interest" description="Disordered" evidence="5">
    <location>
        <begin position="764"/>
        <end position="789"/>
    </location>
</feature>
<feature type="domain" description="Dynein regulatory complex subunit 7 MORN" evidence="6">
    <location>
        <begin position="397"/>
        <end position="453"/>
    </location>
</feature>
<keyword evidence="2" id="KW-0963">Cytoplasm</keyword>
<dbReference type="EMBL" id="GG672124">
    <property type="protein sequence ID" value="EER17354.1"/>
    <property type="molecule type" value="Genomic_DNA"/>
</dbReference>
<feature type="domain" description="Dynein regulatory complex subunit 7 C-terminal" evidence="7">
    <location>
        <begin position="652"/>
        <end position="762"/>
    </location>
</feature>
<name>C5KDQ1_PERM5</name>
<dbReference type="GO" id="GO:0031514">
    <property type="term" value="C:motile cilium"/>
    <property type="evidence" value="ECO:0007669"/>
    <property type="project" value="TreeGrafter"/>
</dbReference>
<accession>C5KDQ1</accession>
<dbReference type="OrthoDB" id="10262874at2759"/>
<dbReference type="InParanoid" id="C5KDQ1"/>
<dbReference type="InterPro" id="IPR056291">
    <property type="entry name" value="MORN_DRC7"/>
</dbReference>
<dbReference type="PANTHER" id="PTHR35249:SF2">
    <property type="entry name" value="DYNEIN REGULATORY COMPLEX SUBUNIT 7"/>
    <property type="match status" value="1"/>
</dbReference>
<dbReference type="GeneID" id="9062591"/>
<dbReference type="GO" id="GO:0048870">
    <property type="term" value="P:cell motility"/>
    <property type="evidence" value="ECO:0007669"/>
    <property type="project" value="TreeGrafter"/>
</dbReference>
<proteinExistence type="predicted"/>
<evidence type="ECO:0000256" key="4">
    <source>
        <dbReference type="SAM" id="Coils"/>
    </source>
</evidence>
<comment type="subcellular location">
    <subcellularLocation>
        <location evidence="1">Cytoplasm</location>
        <location evidence="1">Cytoskeleton</location>
    </subcellularLocation>
</comment>
<dbReference type="Pfam" id="PF24667">
    <property type="entry name" value="MORN_DRC7"/>
    <property type="match status" value="1"/>
</dbReference>
<evidence type="ECO:0000259" key="7">
    <source>
        <dbReference type="Pfam" id="PF24671"/>
    </source>
</evidence>
<dbReference type="InterPro" id="IPR033551">
    <property type="entry name" value="DRC7/lobo"/>
</dbReference>
<evidence type="ECO:0000256" key="3">
    <source>
        <dbReference type="ARBA" id="ARBA00023212"/>
    </source>
</evidence>
<evidence type="ECO:0000259" key="6">
    <source>
        <dbReference type="Pfam" id="PF24667"/>
    </source>
</evidence>
<organism evidence="9">
    <name type="scientific">Perkinsus marinus (strain ATCC 50983 / TXsc)</name>
    <dbReference type="NCBI Taxonomy" id="423536"/>
    <lineage>
        <taxon>Eukaryota</taxon>
        <taxon>Sar</taxon>
        <taxon>Alveolata</taxon>
        <taxon>Perkinsozoa</taxon>
        <taxon>Perkinsea</taxon>
        <taxon>Perkinsida</taxon>
        <taxon>Perkinsidae</taxon>
        <taxon>Perkinsus</taxon>
    </lineage>
</organism>
<feature type="coiled-coil region" evidence="4">
    <location>
        <begin position="233"/>
        <end position="260"/>
    </location>
</feature>
<dbReference type="AlphaFoldDB" id="C5KDQ1"/>
<gene>
    <name evidence="8" type="ORF">Pmar_PMAR022299</name>
</gene>
<keyword evidence="3" id="KW-0206">Cytoskeleton</keyword>
<evidence type="ECO:0000256" key="5">
    <source>
        <dbReference type="SAM" id="MobiDB-lite"/>
    </source>
</evidence>
<evidence type="ECO:0000313" key="9">
    <source>
        <dbReference type="Proteomes" id="UP000007800"/>
    </source>
</evidence>
<dbReference type="PANTHER" id="PTHR35249">
    <property type="entry name" value="DYNEIN REGULATORY COMPLEX SUBUNIT 7"/>
    <property type="match status" value="1"/>
</dbReference>
<dbReference type="Pfam" id="PF24671">
    <property type="entry name" value="DRC7_C"/>
    <property type="match status" value="1"/>
</dbReference>
<sequence length="789" mass="89293">MITTAAEIEEGVVPEEPLSSNEPLEAATLNAEVVVDDDDDTLTLKEIRCRRFSHKVASLLSSSAAVGDGNAIIPKTGTTGLPPFLRSYGSTCKREERLMDYLQEFEIKFRRTYGGERKLYLCPLNEIGVAKFLPTTIRPFKLAYPELYDAEACAKFLADHIVYEELKDAGEYVDLLLPRQLATEEEGEDISESLEMHHRGSIDENRNESAELAEKTIGEDFSLGKKFTIESEFVKGEENREALLEERAAYEAERSDSDDELTEDEEDMDAIAATAANVKELGNAAVDQCEGAQPSKFIGRTWSVEEHIVGLWYGKEREVWYVICLLSPPRGWCSLLKQNQPVLQPSRSDSRRAQEEVEMNANTIPLEHLIGVYDISRPLTVDDLPPSWTSPAVIRRERVTRFKDMRMRIPVMITEVFKQRKDSLQTRIKYLSDAAIREEFVHGRSSALKMHFSPSKIVFHLPKKCIRITYHRPDGRLMGQQLTFYKTPDGQSLSLDKLSRIGAGDDIKLPTPMQLLQLLKLEKTAKHSFIETTNQITSEMVLRRKEENKVKNVRLMSQNEGVQKASAAAAIADFAGPPVDVGKSAHNKGGDTVASQRNLVLMKNVYDYARGALAEVTPLEDGSEEYGEDSATKIAEKKMDILMPYLAEFRGEQLDALQAEFVVKKCKSDFRKRLLDRAAVIQKRLEEEQEALKKRRAQIQRRGGPEVQQGRAESDFEQYQTLAMFRIQILEQRLARHEIQAIKKFTELEEALLTDPRLQAMWEKESSGFGDVDEDEEEELCGSSHAEGK</sequence>
<dbReference type="InterPro" id="IPR056292">
    <property type="entry name" value="DRC7_C"/>
</dbReference>
<protein>
    <submittedName>
        <fullName evidence="8">Uncharacterized protein</fullName>
    </submittedName>
</protein>
<evidence type="ECO:0000256" key="1">
    <source>
        <dbReference type="ARBA" id="ARBA00004245"/>
    </source>
</evidence>
<keyword evidence="4" id="KW-0175">Coiled coil</keyword>
<feature type="coiled-coil region" evidence="4">
    <location>
        <begin position="671"/>
        <end position="702"/>
    </location>
</feature>
<dbReference type="RefSeq" id="XP_002785558.1">
    <property type="nucleotide sequence ID" value="XM_002785512.1"/>
</dbReference>
<reference evidence="8 9" key="1">
    <citation type="submission" date="2008-07" db="EMBL/GenBank/DDBJ databases">
        <authorList>
            <person name="El-Sayed N."/>
            <person name="Caler E."/>
            <person name="Inman J."/>
            <person name="Amedeo P."/>
            <person name="Hass B."/>
            <person name="Wortman J."/>
        </authorList>
    </citation>
    <scope>NUCLEOTIDE SEQUENCE [LARGE SCALE GENOMIC DNA]</scope>
    <source>
        <strain evidence="9">ATCC 50983 / TXsc</strain>
    </source>
</reference>
<evidence type="ECO:0000313" key="8">
    <source>
        <dbReference type="EMBL" id="EER17354.1"/>
    </source>
</evidence>
<dbReference type="GO" id="GO:0005856">
    <property type="term" value="C:cytoskeleton"/>
    <property type="evidence" value="ECO:0007669"/>
    <property type="project" value="UniProtKB-SubCell"/>
</dbReference>
<feature type="region of interest" description="Disordered" evidence="5">
    <location>
        <begin position="1"/>
        <end position="21"/>
    </location>
</feature>
<feature type="compositionally biased region" description="Acidic residues" evidence="5">
    <location>
        <begin position="771"/>
        <end position="780"/>
    </location>
</feature>